<evidence type="ECO:0000256" key="1">
    <source>
        <dbReference type="ARBA" id="ARBA00005582"/>
    </source>
</evidence>
<dbReference type="InterPro" id="IPR015797">
    <property type="entry name" value="NUDIX_hydrolase-like_dom_sf"/>
</dbReference>
<keyword evidence="5" id="KW-1185">Reference proteome</keyword>
<dbReference type="SUPFAM" id="SSF55811">
    <property type="entry name" value="Nudix"/>
    <property type="match status" value="1"/>
</dbReference>
<gene>
    <name evidence="4" type="ORF">IFM89_034537</name>
</gene>
<dbReference type="OrthoDB" id="447842at2759"/>
<dbReference type="Proteomes" id="UP000631114">
    <property type="component" value="Unassembled WGS sequence"/>
</dbReference>
<dbReference type="InterPro" id="IPR020084">
    <property type="entry name" value="NUDIX_hydrolase_CS"/>
</dbReference>
<dbReference type="Pfam" id="PF00293">
    <property type="entry name" value="NUDIX"/>
    <property type="match status" value="1"/>
</dbReference>
<sequence>MECKLFDSKLMSASSEILCLGRTCSNASNRWSDGGTFVKGARQFCSTRRGILIKVSYSTTRKSKQSIDWGGQEKFSVRNSSPWIIETNGVISSSPLGQCSVLDAAEDNYEGVIVDPDRLPINSSAFASMLQSSLSHWRSKGKKGVWLKLPTERSDLVPIAVKQGFHYHHAEREYVMLTIWISEGPSMLPANASHQVGVGGFVINDNNEVLVVQEKHCTPACAGLWKLPTGFILESEEIYTGVVREVKEETGIDTEFVEVISFSESAVKSDLDGCLPPVRPSIVLIYIVAPLNSFNASSWV</sequence>
<comment type="similarity">
    <text evidence="1">Belongs to the Nudix hydrolase family.</text>
</comment>
<dbReference type="InterPro" id="IPR000086">
    <property type="entry name" value="NUDIX_hydrolase_dom"/>
</dbReference>
<accession>A0A835LTW9</accession>
<organism evidence="4 5">
    <name type="scientific">Coptis chinensis</name>
    <dbReference type="NCBI Taxonomy" id="261450"/>
    <lineage>
        <taxon>Eukaryota</taxon>
        <taxon>Viridiplantae</taxon>
        <taxon>Streptophyta</taxon>
        <taxon>Embryophyta</taxon>
        <taxon>Tracheophyta</taxon>
        <taxon>Spermatophyta</taxon>
        <taxon>Magnoliopsida</taxon>
        <taxon>Ranunculales</taxon>
        <taxon>Ranunculaceae</taxon>
        <taxon>Coptidoideae</taxon>
        <taxon>Coptis</taxon>
    </lineage>
</organism>
<dbReference type="GO" id="GO:0051287">
    <property type="term" value="F:NAD binding"/>
    <property type="evidence" value="ECO:0007669"/>
    <property type="project" value="TreeGrafter"/>
</dbReference>
<dbReference type="InterPro" id="IPR003293">
    <property type="entry name" value="Nudix_hydrolase6-like"/>
</dbReference>
<dbReference type="AlphaFoldDB" id="A0A835LTW9"/>
<dbReference type="GO" id="GO:0047631">
    <property type="term" value="F:ADP-ribose diphosphatase activity"/>
    <property type="evidence" value="ECO:0007669"/>
    <property type="project" value="TreeGrafter"/>
</dbReference>
<dbReference type="EMBL" id="JADFTS010000006">
    <property type="protein sequence ID" value="KAF9603204.1"/>
    <property type="molecule type" value="Genomic_DNA"/>
</dbReference>
<feature type="domain" description="Nudix hydrolase" evidence="3">
    <location>
        <begin position="193"/>
        <end position="300"/>
    </location>
</feature>
<dbReference type="PRINTS" id="PR01356">
    <property type="entry name" value="GFGPROTEIN"/>
</dbReference>
<evidence type="ECO:0000259" key="3">
    <source>
        <dbReference type="PROSITE" id="PS51462"/>
    </source>
</evidence>
<dbReference type="Gene3D" id="3.40.630.30">
    <property type="match status" value="1"/>
</dbReference>
<evidence type="ECO:0000256" key="2">
    <source>
        <dbReference type="ARBA" id="ARBA00022801"/>
    </source>
</evidence>
<name>A0A835LTW9_9MAGN</name>
<protein>
    <recommendedName>
        <fullName evidence="3">Nudix hydrolase domain-containing protein</fullName>
    </recommendedName>
</protein>
<dbReference type="PROSITE" id="PS00893">
    <property type="entry name" value="NUDIX_BOX"/>
    <property type="match status" value="1"/>
</dbReference>
<dbReference type="Pfam" id="PF18290">
    <property type="entry name" value="Nudix_hydro"/>
    <property type="match status" value="1"/>
</dbReference>
<keyword evidence="2" id="KW-0378">Hydrolase</keyword>
<dbReference type="FunFam" id="3.40.630.30:FF:000016">
    <property type="entry name" value="nudix hydrolase 2"/>
    <property type="match status" value="1"/>
</dbReference>
<evidence type="ECO:0000313" key="5">
    <source>
        <dbReference type="Proteomes" id="UP000631114"/>
    </source>
</evidence>
<proteinExistence type="inferred from homology"/>
<dbReference type="Gene3D" id="3.90.79.10">
    <property type="entry name" value="Nucleoside Triphosphate Pyrophosphohydrolase"/>
    <property type="match status" value="1"/>
</dbReference>
<dbReference type="GO" id="GO:0035529">
    <property type="term" value="F:NADH pyrophosphatase activity"/>
    <property type="evidence" value="ECO:0007669"/>
    <property type="project" value="TreeGrafter"/>
</dbReference>
<reference evidence="4 5" key="1">
    <citation type="submission" date="2020-10" db="EMBL/GenBank/DDBJ databases">
        <title>The Coptis chinensis genome and diversification of protoberbering-type alkaloids.</title>
        <authorList>
            <person name="Wang B."/>
            <person name="Shu S."/>
            <person name="Song C."/>
            <person name="Liu Y."/>
        </authorList>
    </citation>
    <scope>NUCLEOTIDE SEQUENCE [LARGE SCALE GENOMIC DNA]</scope>
    <source>
        <strain evidence="4">HL-2020</strain>
        <tissue evidence="4">Leaf</tissue>
    </source>
</reference>
<dbReference type="PANTHER" id="PTHR13994:SF13">
    <property type="entry name" value="FI03680P"/>
    <property type="match status" value="1"/>
</dbReference>
<dbReference type="PANTHER" id="PTHR13994">
    <property type="entry name" value="NUDIX HYDROLASE RELATED"/>
    <property type="match status" value="1"/>
</dbReference>
<comment type="caution">
    <text evidence="4">The sequence shown here is derived from an EMBL/GenBank/DDBJ whole genome shotgun (WGS) entry which is preliminary data.</text>
</comment>
<evidence type="ECO:0000313" key="4">
    <source>
        <dbReference type="EMBL" id="KAF9603204.1"/>
    </source>
</evidence>
<dbReference type="PROSITE" id="PS51462">
    <property type="entry name" value="NUDIX"/>
    <property type="match status" value="1"/>
</dbReference>
<dbReference type="InterPro" id="IPR040618">
    <property type="entry name" value="Pre-Nudix"/>
</dbReference>